<sequence length="67" mass="7980">MVLCFKHCLRMKYPFRSYTLSYHQRRIFAKSIVKGSVISEYVKFMKLCIEPQPFGKLEIVQEESSET</sequence>
<accession>A0A2K2DR82</accession>
<dbReference type="Gramene" id="PNT76794">
    <property type="protein sequence ID" value="PNT76794"/>
    <property type="gene ID" value="BRADI_1g53625v3"/>
</dbReference>
<evidence type="ECO:0000313" key="1">
    <source>
        <dbReference type="EMBL" id="PNT76794.1"/>
    </source>
</evidence>
<reference evidence="2" key="3">
    <citation type="submission" date="2018-08" db="UniProtKB">
        <authorList>
            <consortium name="EnsemblPlants"/>
        </authorList>
    </citation>
    <scope>IDENTIFICATION</scope>
    <source>
        <strain evidence="2">cv. Bd21</strain>
    </source>
</reference>
<reference evidence="1" key="2">
    <citation type="submission" date="2017-06" db="EMBL/GenBank/DDBJ databases">
        <title>WGS assembly of Brachypodium distachyon.</title>
        <authorList>
            <consortium name="The International Brachypodium Initiative"/>
            <person name="Lucas S."/>
            <person name="Harmon-Smith M."/>
            <person name="Lail K."/>
            <person name="Tice H."/>
            <person name="Grimwood J."/>
            <person name="Bruce D."/>
            <person name="Barry K."/>
            <person name="Shu S."/>
            <person name="Lindquist E."/>
            <person name="Wang M."/>
            <person name="Pitluck S."/>
            <person name="Vogel J.P."/>
            <person name="Garvin D.F."/>
            <person name="Mockler T.C."/>
            <person name="Schmutz J."/>
            <person name="Rokhsar D."/>
            <person name="Bevan M.W."/>
        </authorList>
    </citation>
    <scope>NUCLEOTIDE SEQUENCE</scope>
    <source>
        <strain evidence="1">Bd21</strain>
    </source>
</reference>
<reference evidence="1 2" key="1">
    <citation type="journal article" date="2010" name="Nature">
        <title>Genome sequencing and analysis of the model grass Brachypodium distachyon.</title>
        <authorList>
            <consortium name="International Brachypodium Initiative"/>
        </authorList>
    </citation>
    <scope>NUCLEOTIDE SEQUENCE [LARGE SCALE GENOMIC DNA]</scope>
    <source>
        <strain evidence="1 2">Bd21</strain>
    </source>
</reference>
<gene>
    <name evidence="1" type="ORF">BRADI_1g53625v3</name>
</gene>
<dbReference type="InParanoid" id="A0A2K2DR82"/>
<dbReference type="EMBL" id="CM000880">
    <property type="protein sequence ID" value="PNT76794.1"/>
    <property type="molecule type" value="Genomic_DNA"/>
</dbReference>
<name>A0A2K2DR82_BRADI</name>
<proteinExistence type="predicted"/>
<organism evidence="1">
    <name type="scientific">Brachypodium distachyon</name>
    <name type="common">Purple false brome</name>
    <name type="synonym">Trachynia distachya</name>
    <dbReference type="NCBI Taxonomy" id="15368"/>
    <lineage>
        <taxon>Eukaryota</taxon>
        <taxon>Viridiplantae</taxon>
        <taxon>Streptophyta</taxon>
        <taxon>Embryophyta</taxon>
        <taxon>Tracheophyta</taxon>
        <taxon>Spermatophyta</taxon>
        <taxon>Magnoliopsida</taxon>
        <taxon>Liliopsida</taxon>
        <taxon>Poales</taxon>
        <taxon>Poaceae</taxon>
        <taxon>BOP clade</taxon>
        <taxon>Pooideae</taxon>
        <taxon>Stipodae</taxon>
        <taxon>Brachypodieae</taxon>
        <taxon>Brachypodium</taxon>
    </lineage>
</organism>
<keyword evidence="3" id="KW-1185">Reference proteome</keyword>
<evidence type="ECO:0000313" key="3">
    <source>
        <dbReference type="Proteomes" id="UP000008810"/>
    </source>
</evidence>
<dbReference type="AlphaFoldDB" id="A0A2K2DR82"/>
<dbReference type="EnsemblPlants" id="PNT76794">
    <property type="protein sequence ID" value="PNT76794"/>
    <property type="gene ID" value="BRADI_1g53625v3"/>
</dbReference>
<protein>
    <submittedName>
        <fullName evidence="1 2">Uncharacterized protein</fullName>
    </submittedName>
</protein>
<dbReference type="Proteomes" id="UP000008810">
    <property type="component" value="Chromosome 1"/>
</dbReference>
<evidence type="ECO:0000313" key="2">
    <source>
        <dbReference type="EnsemblPlants" id="PNT76794"/>
    </source>
</evidence>